<organism evidence="1">
    <name type="scientific">hydrothermal vent metagenome</name>
    <dbReference type="NCBI Taxonomy" id="652676"/>
    <lineage>
        <taxon>unclassified sequences</taxon>
        <taxon>metagenomes</taxon>
        <taxon>ecological metagenomes</taxon>
    </lineage>
</organism>
<dbReference type="Pfam" id="PF04351">
    <property type="entry name" value="PilP"/>
    <property type="match status" value="1"/>
</dbReference>
<dbReference type="PIRSF" id="PIRSF016481">
    <property type="entry name" value="Pilus_assembly_PilP"/>
    <property type="match status" value="1"/>
</dbReference>
<protein>
    <submittedName>
        <fullName evidence="1">Type IV pilus biogenesis protein PilP</fullName>
    </submittedName>
</protein>
<evidence type="ECO:0000313" key="1">
    <source>
        <dbReference type="EMBL" id="VAW44227.1"/>
    </source>
</evidence>
<reference evidence="1" key="1">
    <citation type="submission" date="2018-06" db="EMBL/GenBank/DDBJ databases">
        <authorList>
            <person name="Zhirakovskaya E."/>
        </authorList>
    </citation>
    <scope>NUCLEOTIDE SEQUENCE</scope>
</reference>
<proteinExistence type="predicted"/>
<sequence length="174" mass="20022">MNKVIIILLFLFLFGCNNNVNDLHEFMAHQKTKPVKPIDRLPQLKPRETFEYNANESRDPFSNDLELELESDQQNLVVAEGGVGPDLSRRKEFLESYPLDSLLMVGTYQQDEDYWALIVDPDGTIWRVAQGQYIGHNHGLVVSVFENEVQLQEWINDGLGAWRERSAAMALKEE</sequence>
<gene>
    <name evidence="1" type="ORF">MNBD_GAMMA02-511</name>
</gene>
<dbReference type="InterPro" id="IPR007446">
    <property type="entry name" value="PilP"/>
</dbReference>
<dbReference type="PROSITE" id="PS51257">
    <property type="entry name" value="PROKAR_LIPOPROTEIN"/>
    <property type="match status" value="1"/>
</dbReference>
<dbReference type="Gene3D" id="2.30.30.830">
    <property type="match status" value="1"/>
</dbReference>
<dbReference type="EMBL" id="UOFA01000097">
    <property type="protein sequence ID" value="VAW44227.1"/>
    <property type="molecule type" value="Genomic_DNA"/>
</dbReference>
<dbReference type="AlphaFoldDB" id="A0A3B0W0I5"/>
<name>A0A3B0W0I5_9ZZZZ</name>
<accession>A0A3B0W0I5</accession>